<organism evidence="1 2">
    <name type="scientific">Empedobacter tilapiae</name>
    <dbReference type="NCBI Taxonomy" id="2491114"/>
    <lineage>
        <taxon>Bacteria</taxon>
        <taxon>Pseudomonadati</taxon>
        <taxon>Bacteroidota</taxon>
        <taxon>Flavobacteriia</taxon>
        <taxon>Flavobacteriales</taxon>
        <taxon>Weeksellaceae</taxon>
        <taxon>Empedobacter</taxon>
    </lineage>
</organism>
<dbReference type="RefSeq" id="WP_135834094.1">
    <property type="nucleotide sequence ID" value="NZ_SRPE01000001.1"/>
</dbReference>
<keyword evidence="2" id="KW-1185">Reference proteome</keyword>
<dbReference type="OrthoDB" id="2972467at2"/>
<dbReference type="AlphaFoldDB" id="A0A4Z1CCM7"/>
<dbReference type="Proteomes" id="UP000297998">
    <property type="component" value="Unassembled WGS sequence"/>
</dbReference>
<proteinExistence type="predicted"/>
<evidence type="ECO:0008006" key="3">
    <source>
        <dbReference type="Google" id="ProtNLM"/>
    </source>
</evidence>
<dbReference type="EMBL" id="SRPE01000001">
    <property type="protein sequence ID" value="TGN30234.1"/>
    <property type="molecule type" value="Genomic_DNA"/>
</dbReference>
<evidence type="ECO:0000313" key="1">
    <source>
        <dbReference type="EMBL" id="TGN30234.1"/>
    </source>
</evidence>
<gene>
    <name evidence="1" type="ORF">E4J94_01315</name>
</gene>
<reference evidence="1 2" key="1">
    <citation type="submission" date="2019-03" db="EMBL/GenBank/DDBJ databases">
        <title>Empedobacter tilapiae sp. nov., isolated from an intestine of Nile tilapia Oreochromis niloticus.</title>
        <authorList>
            <person name="Kim Y.-O."/>
            <person name="Yoon J.-H."/>
        </authorList>
    </citation>
    <scope>NUCLEOTIDE SEQUENCE [LARGE SCALE GENOMIC DNA]</scope>
    <source>
        <strain evidence="1 2">MRS2</strain>
    </source>
</reference>
<sequence length="80" mass="9218">MIDNLVYDYGDRSNKLQKVTDSSLTFGFNDGNKTGNDYAYDKTGNLKLDLNKGITDSITLQSFKFTYLSKERSRKYRICL</sequence>
<protein>
    <recommendedName>
        <fullName evidence="3">RHS repeat-associated core domain-containing protein</fullName>
    </recommendedName>
</protein>
<name>A0A4Z1CCM7_9FLAO</name>
<evidence type="ECO:0000313" key="2">
    <source>
        <dbReference type="Proteomes" id="UP000297998"/>
    </source>
</evidence>
<accession>A0A4Z1CCM7</accession>
<comment type="caution">
    <text evidence="1">The sequence shown here is derived from an EMBL/GenBank/DDBJ whole genome shotgun (WGS) entry which is preliminary data.</text>
</comment>